<dbReference type="Proteomes" id="UP000052976">
    <property type="component" value="Unassembled WGS sequence"/>
</dbReference>
<dbReference type="STRING" id="85066.A0A091ER95"/>
<keyword evidence="3" id="KW-1185">Reference proteome</keyword>
<feature type="non-terminal residue" evidence="2">
    <location>
        <position position="1"/>
    </location>
</feature>
<feature type="compositionally biased region" description="Basic and acidic residues" evidence="1">
    <location>
        <begin position="128"/>
        <end position="156"/>
    </location>
</feature>
<sequence>FCRSKPEKDGQEKKRHRSSSVSHSADGRSQEKSPNRSKTLDGSSIQTEKQKKIVIQFKAKEIKHGKTTRTPDVVTASKERSRSDGTEGKRLWHSFELQRDKALKKKREKAELCKLKLKVEQTMLEKFKSSVYEVPHKKAEGSKKRSEDVRIPKKPPDSYAGTGHGD</sequence>
<dbReference type="AlphaFoldDB" id="A0A091ER95"/>
<feature type="compositionally biased region" description="Basic and acidic residues" evidence="1">
    <location>
        <begin position="77"/>
        <end position="89"/>
    </location>
</feature>
<evidence type="ECO:0000313" key="3">
    <source>
        <dbReference type="Proteomes" id="UP000052976"/>
    </source>
</evidence>
<feature type="non-terminal residue" evidence="2">
    <location>
        <position position="166"/>
    </location>
</feature>
<feature type="compositionally biased region" description="Basic and acidic residues" evidence="1">
    <location>
        <begin position="25"/>
        <end position="34"/>
    </location>
</feature>
<gene>
    <name evidence="2" type="ORF">N302_03580</name>
</gene>
<feature type="compositionally biased region" description="Polar residues" evidence="1">
    <location>
        <begin position="36"/>
        <end position="47"/>
    </location>
</feature>
<dbReference type="EMBL" id="KK718964">
    <property type="protein sequence ID" value="KFO60418.1"/>
    <property type="molecule type" value="Genomic_DNA"/>
</dbReference>
<feature type="compositionally biased region" description="Basic and acidic residues" evidence="1">
    <location>
        <begin position="1"/>
        <end position="12"/>
    </location>
</feature>
<evidence type="ECO:0000256" key="1">
    <source>
        <dbReference type="SAM" id="MobiDB-lite"/>
    </source>
</evidence>
<feature type="region of interest" description="Disordered" evidence="1">
    <location>
        <begin position="1"/>
        <end position="49"/>
    </location>
</feature>
<feature type="region of interest" description="Disordered" evidence="1">
    <location>
        <begin position="61"/>
        <end position="89"/>
    </location>
</feature>
<protein>
    <submittedName>
        <fullName evidence="2">Uncharacterized protein</fullName>
    </submittedName>
</protein>
<organism evidence="2 3">
    <name type="scientific">Corvus brachyrhynchos</name>
    <name type="common">American crow</name>
    <dbReference type="NCBI Taxonomy" id="85066"/>
    <lineage>
        <taxon>Eukaryota</taxon>
        <taxon>Metazoa</taxon>
        <taxon>Chordata</taxon>
        <taxon>Craniata</taxon>
        <taxon>Vertebrata</taxon>
        <taxon>Euteleostomi</taxon>
        <taxon>Archelosauria</taxon>
        <taxon>Archosauria</taxon>
        <taxon>Dinosauria</taxon>
        <taxon>Saurischia</taxon>
        <taxon>Theropoda</taxon>
        <taxon>Coelurosauria</taxon>
        <taxon>Aves</taxon>
        <taxon>Neognathae</taxon>
        <taxon>Neoaves</taxon>
        <taxon>Telluraves</taxon>
        <taxon>Australaves</taxon>
        <taxon>Passeriformes</taxon>
        <taxon>Corvoidea</taxon>
        <taxon>Corvidae</taxon>
        <taxon>Corvus</taxon>
    </lineage>
</organism>
<evidence type="ECO:0000313" key="2">
    <source>
        <dbReference type="EMBL" id="KFO60418.1"/>
    </source>
</evidence>
<accession>A0A091ER95</accession>
<reference evidence="2 3" key="1">
    <citation type="submission" date="2014-04" db="EMBL/GenBank/DDBJ databases">
        <title>Genome evolution of avian class.</title>
        <authorList>
            <person name="Zhang G."/>
            <person name="Li C."/>
        </authorList>
    </citation>
    <scope>NUCLEOTIDE SEQUENCE [LARGE SCALE GENOMIC DNA]</scope>
    <source>
        <strain evidence="2">BGI_N302</strain>
    </source>
</reference>
<proteinExistence type="predicted"/>
<feature type="region of interest" description="Disordered" evidence="1">
    <location>
        <begin position="128"/>
        <end position="166"/>
    </location>
</feature>
<name>A0A091ER95_CORBR</name>